<dbReference type="GO" id="GO:0005525">
    <property type="term" value="F:GTP binding"/>
    <property type="evidence" value="ECO:0007669"/>
    <property type="project" value="UniProtKB-KW"/>
</dbReference>
<dbReference type="PANTHER" id="PTHR46390:SF1">
    <property type="entry name" value="MANNOSE-1-PHOSPHATE GUANYLYLTRANSFERASE"/>
    <property type="match status" value="1"/>
</dbReference>
<evidence type="ECO:0000259" key="6">
    <source>
        <dbReference type="Pfam" id="PF22640"/>
    </source>
</evidence>
<dbReference type="FunFam" id="3.90.550.10:FF:000046">
    <property type="entry name" value="Mannose-1-phosphate guanylyltransferase (GDP)"/>
    <property type="match status" value="1"/>
</dbReference>
<evidence type="ECO:0000256" key="2">
    <source>
        <dbReference type="ARBA" id="ARBA00022695"/>
    </source>
</evidence>
<feature type="domain" description="MannoseP isomerase/GMP-like beta-helix" evidence="6">
    <location>
        <begin position="305"/>
        <end position="347"/>
    </location>
</feature>
<sequence length="348" mass="38942">MIMDITVLIMAGGSGERFWPLSTKERPKQLLKLVDQERSLIRMTVDRILPLVSAERVFIATNAIQAEGVLEELPVIDPKNIIIEPAFRDTAAAVGFGCVVIGERFPGSTMIVLASDHLIKDEEGFREALSTAVGIADSRIVTLGIKPTHPETGYGYLECGELIKGQPSRVLRFCEKPALEVAESYLESGRFLWNSGMFIFRIETMMNAFKKHLPGHANTLEKISQLRKQSSLSPEFYTQSLRELFEEFVKISLDFGIMERFEETWVIPVDIGWNDIGSFPALAEVFEANQNGTISRGAELREYNSFNNIVISEKRVALLGVKDLVVVETDDALLICSKEEAQNIKKIL</sequence>
<evidence type="ECO:0000259" key="5">
    <source>
        <dbReference type="Pfam" id="PF00483"/>
    </source>
</evidence>
<name>A0A644W7G3_9ZZZZ</name>
<dbReference type="Pfam" id="PF00483">
    <property type="entry name" value="NTP_transferase"/>
    <property type="match status" value="1"/>
</dbReference>
<dbReference type="AlphaFoldDB" id="A0A644W7G3"/>
<evidence type="ECO:0000256" key="3">
    <source>
        <dbReference type="ARBA" id="ARBA00022741"/>
    </source>
</evidence>
<keyword evidence="3" id="KW-0547">Nucleotide-binding</keyword>
<dbReference type="InterPro" id="IPR049577">
    <property type="entry name" value="GMPP_N"/>
</dbReference>
<proteinExistence type="predicted"/>
<evidence type="ECO:0000256" key="1">
    <source>
        <dbReference type="ARBA" id="ARBA00022679"/>
    </source>
</evidence>
<accession>A0A644W7G3</accession>
<dbReference type="InterPro" id="IPR054566">
    <property type="entry name" value="ManC/GMP-like_b-helix"/>
</dbReference>
<dbReference type="Gene3D" id="3.90.550.10">
    <property type="entry name" value="Spore Coat Polysaccharide Biosynthesis Protein SpsA, Chain A"/>
    <property type="match status" value="1"/>
</dbReference>
<keyword evidence="1 7" id="KW-0808">Transferase</keyword>
<dbReference type="GO" id="GO:0009298">
    <property type="term" value="P:GDP-mannose biosynthetic process"/>
    <property type="evidence" value="ECO:0007669"/>
    <property type="project" value="TreeGrafter"/>
</dbReference>
<organism evidence="7">
    <name type="scientific">bioreactor metagenome</name>
    <dbReference type="NCBI Taxonomy" id="1076179"/>
    <lineage>
        <taxon>unclassified sequences</taxon>
        <taxon>metagenomes</taxon>
        <taxon>ecological metagenomes</taxon>
    </lineage>
</organism>
<keyword evidence="4" id="KW-0342">GTP-binding</keyword>
<gene>
    <name evidence="7" type="primary">rfbM_4</name>
    <name evidence="7" type="ORF">SDC9_44568</name>
</gene>
<evidence type="ECO:0000256" key="4">
    <source>
        <dbReference type="ARBA" id="ARBA00023134"/>
    </source>
</evidence>
<dbReference type="Pfam" id="PF22640">
    <property type="entry name" value="ManC_GMP_beta-helix"/>
    <property type="match status" value="1"/>
</dbReference>
<dbReference type="InterPro" id="IPR005835">
    <property type="entry name" value="NTP_transferase_dom"/>
</dbReference>
<comment type="caution">
    <text evidence="7">The sequence shown here is derived from an EMBL/GenBank/DDBJ whole genome shotgun (WGS) entry which is preliminary data.</text>
</comment>
<dbReference type="EMBL" id="VSSQ01000604">
    <property type="protein sequence ID" value="MPL98363.1"/>
    <property type="molecule type" value="Genomic_DNA"/>
</dbReference>
<dbReference type="InterPro" id="IPR051161">
    <property type="entry name" value="Mannose-6P_isomerase_type2"/>
</dbReference>
<dbReference type="InterPro" id="IPR029044">
    <property type="entry name" value="Nucleotide-diphossugar_trans"/>
</dbReference>
<dbReference type="SUPFAM" id="SSF53448">
    <property type="entry name" value="Nucleotide-diphospho-sugar transferases"/>
    <property type="match status" value="1"/>
</dbReference>
<dbReference type="GO" id="GO:0004475">
    <property type="term" value="F:mannose-1-phosphate guanylyltransferase (GTP) activity"/>
    <property type="evidence" value="ECO:0007669"/>
    <property type="project" value="UniProtKB-EC"/>
</dbReference>
<dbReference type="SUPFAM" id="SSF159283">
    <property type="entry name" value="Guanosine diphospho-D-mannose pyrophosphorylase/mannose-6-phosphate isomerase linker domain"/>
    <property type="match status" value="1"/>
</dbReference>
<protein>
    <submittedName>
        <fullName evidence="7">Mannose-1-phosphate guanylyltransferase RfbM</fullName>
        <ecNumber evidence="7">2.7.7.13</ecNumber>
    </submittedName>
</protein>
<dbReference type="CDD" id="cd02509">
    <property type="entry name" value="GDP-M1P_Guanylyltransferase"/>
    <property type="match status" value="1"/>
</dbReference>
<feature type="domain" description="Nucleotidyl transferase" evidence="5">
    <location>
        <begin position="8"/>
        <end position="289"/>
    </location>
</feature>
<keyword evidence="2 7" id="KW-0548">Nucleotidyltransferase</keyword>
<dbReference type="PANTHER" id="PTHR46390">
    <property type="entry name" value="MANNOSE-1-PHOSPHATE GUANYLYLTRANSFERASE"/>
    <property type="match status" value="1"/>
</dbReference>
<reference evidence="7" key="1">
    <citation type="submission" date="2019-08" db="EMBL/GenBank/DDBJ databases">
        <authorList>
            <person name="Kucharzyk K."/>
            <person name="Murdoch R.W."/>
            <person name="Higgins S."/>
            <person name="Loffler F."/>
        </authorList>
    </citation>
    <scope>NUCLEOTIDE SEQUENCE</scope>
</reference>
<dbReference type="EC" id="2.7.7.13" evidence="7"/>
<evidence type="ECO:0000313" key="7">
    <source>
        <dbReference type="EMBL" id="MPL98363.1"/>
    </source>
</evidence>